<dbReference type="AlphaFoldDB" id="A0A549SD36"/>
<evidence type="ECO:0000256" key="2">
    <source>
        <dbReference type="ARBA" id="ARBA00022884"/>
    </source>
</evidence>
<dbReference type="InterPro" id="IPR016103">
    <property type="entry name" value="ProQ/FinO"/>
</dbReference>
<keyword evidence="1" id="KW-0963">Cytoplasm</keyword>
<organism evidence="5 6">
    <name type="scientific">Methylosinus sporium</name>
    <dbReference type="NCBI Taxonomy" id="428"/>
    <lineage>
        <taxon>Bacteria</taxon>
        <taxon>Pseudomonadati</taxon>
        <taxon>Pseudomonadota</taxon>
        <taxon>Alphaproteobacteria</taxon>
        <taxon>Hyphomicrobiales</taxon>
        <taxon>Methylocystaceae</taxon>
        <taxon>Methylosinus</taxon>
    </lineage>
</organism>
<dbReference type="GO" id="GO:0005829">
    <property type="term" value="C:cytosol"/>
    <property type="evidence" value="ECO:0007669"/>
    <property type="project" value="TreeGrafter"/>
</dbReference>
<protein>
    <recommendedName>
        <fullName evidence="4">ProQ/FinO domain-containing protein</fullName>
    </recommendedName>
</protein>
<name>A0A549SD36_METSR</name>
<dbReference type="GO" id="GO:0010608">
    <property type="term" value="P:post-transcriptional regulation of gene expression"/>
    <property type="evidence" value="ECO:0007669"/>
    <property type="project" value="InterPro"/>
</dbReference>
<evidence type="ECO:0000313" key="5">
    <source>
        <dbReference type="EMBL" id="TRL24665.1"/>
    </source>
</evidence>
<keyword evidence="2" id="KW-0694">RNA-binding</keyword>
<evidence type="ECO:0000256" key="3">
    <source>
        <dbReference type="ARBA" id="ARBA00023186"/>
    </source>
</evidence>
<dbReference type="InterPro" id="IPR036442">
    <property type="entry name" value="ProQ/FinO_sf"/>
</dbReference>
<dbReference type="RefSeq" id="WP_142864562.1">
    <property type="nucleotide sequence ID" value="NZ_VJMF01000107.1"/>
</dbReference>
<keyword evidence="3" id="KW-0143">Chaperone</keyword>
<dbReference type="Pfam" id="PF04352">
    <property type="entry name" value="ProQ"/>
    <property type="match status" value="1"/>
</dbReference>
<dbReference type="Proteomes" id="UP000316781">
    <property type="component" value="Unassembled WGS sequence"/>
</dbReference>
<dbReference type="EMBL" id="VJMF01000107">
    <property type="protein sequence ID" value="TRL24665.1"/>
    <property type="molecule type" value="Genomic_DNA"/>
</dbReference>
<accession>A0A549SD36</accession>
<evidence type="ECO:0000313" key="6">
    <source>
        <dbReference type="Proteomes" id="UP000316781"/>
    </source>
</evidence>
<sequence length="157" mass="17314">MIAGSPRVDLDGVVRAAITSEEIGQAERLLLEFESRARSRKIPASESHAVLAELVMSFPACFKPRDVRGRPAVAIGIHSDILERRPDLDLPKVRKALWVYVTGLDYLRGMIPGAPRIDLDGAVTQFVTEQEATNAKRRLAFLRDRIKAARVVADGKA</sequence>
<dbReference type="GO" id="GO:0033592">
    <property type="term" value="F:RNA strand annealing activity"/>
    <property type="evidence" value="ECO:0007669"/>
    <property type="project" value="InterPro"/>
</dbReference>
<dbReference type="PANTHER" id="PTHR38106">
    <property type="entry name" value="RNA CHAPERONE PROQ"/>
    <property type="match status" value="1"/>
</dbReference>
<reference evidence="5 6" key="1">
    <citation type="submission" date="2019-07" db="EMBL/GenBank/DDBJ databases">
        <title>Ln-dependent methylotrophs.</title>
        <authorList>
            <person name="Tani A."/>
        </authorList>
    </citation>
    <scope>NUCLEOTIDE SEQUENCE [LARGE SCALE GENOMIC DNA]</scope>
    <source>
        <strain evidence="5 6">SM89A</strain>
    </source>
</reference>
<evidence type="ECO:0000259" key="4">
    <source>
        <dbReference type="SMART" id="SM00945"/>
    </source>
</evidence>
<evidence type="ECO:0000256" key="1">
    <source>
        <dbReference type="ARBA" id="ARBA00022490"/>
    </source>
</evidence>
<proteinExistence type="predicted"/>
<gene>
    <name evidence="5" type="ORF">FM996_20395</name>
</gene>
<dbReference type="PANTHER" id="PTHR38106:SF1">
    <property type="entry name" value="RNA CHAPERONE PROQ"/>
    <property type="match status" value="1"/>
</dbReference>
<dbReference type="Gene3D" id="1.10.1710.10">
    <property type="entry name" value="ProQ/FinO domain"/>
    <property type="match status" value="1"/>
</dbReference>
<dbReference type="SMART" id="SM00945">
    <property type="entry name" value="ProQ"/>
    <property type="match status" value="1"/>
</dbReference>
<dbReference type="InterPro" id="IPR023529">
    <property type="entry name" value="ProQ"/>
</dbReference>
<feature type="domain" description="ProQ/FinO" evidence="4">
    <location>
        <begin position="42"/>
        <end position="153"/>
    </location>
</feature>
<comment type="caution">
    <text evidence="5">The sequence shown here is derived from an EMBL/GenBank/DDBJ whole genome shotgun (WGS) entry which is preliminary data.</text>
</comment>
<dbReference type="SUPFAM" id="SSF48657">
    <property type="entry name" value="FinO-like"/>
    <property type="match status" value="1"/>
</dbReference>
<dbReference type="GO" id="GO:0034057">
    <property type="term" value="F:RNA strand-exchange activity"/>
    <property type="evidence" value="ECO:0007669"/>
    <property type="project" value="InterPro"/>
</dbReference>